<dbReference type="AlphaFoldDB" id="A0A7K1T9G3"/>
<proteinExistence type="predicted"/>
<keyword evidence="1" id="KW-0732">Signal</keyword>
<evidence type="ECO:0000256" key="1">
    <source>
        <dbReference type="SAM" id="SignalP"/>
    </source>
</evidence>
<sequence length="174" mass="17691">MLLATSMRSLLALCLSVFVMLVLRSCFALPAALLLFSAGPAFAAHPTPAPAKSSRITVPKQPAAAATSLAPKAMAPLASGSPLAADTAAKPLAAALRILSGTVLSADGLPCVGACVFATTNTHQIAVTDRQGTFRLAVPASTAVQLQADYFGLGSSRVVVENQPTQPVRIVLGQ</sequence>
<evidence type="ECO:0008006" key="4">
    <source>
        <dbReference type="Google" id="ProtNLM"/>
    </source>
</evidence>
<accession>A0A7K1T9G3</accession>
<evidence type="ECO:0000313" key="3">
    <source>
        <dbReference type="Proteomes" id="UP000441336"/>
    </source>
</evidence>
<dbReference type="Gene3D" id="2.60.40.1120">
    <property type="entry name" value="Carboxypeptidase-like, regulatory domain"/>
    <property type="match status" value="1"/>
</dbReference>
<evidence type="ECO:0000313" key="2">
    <source>
        <dbReference type="EMBL" id="MVN75047.1"/>
    </source>
</evidence>
<dbReference type="Proteomes" id="UP000441336">
    <property type="component" value="Unassembled WGS sequence"/>
</dbReference>
<gene>
    <name evidence="2" type="ORF">GO988_01770</name>
</gene>
<comment type="caution">
    <text evidence="2">The sequence shown here is derived from an EMBL/GenBank/DDBJ whole genome shotgun (WGS) entry which is preliminary data.</text>
</comment>
<dbReference type="InterPro" id="IPR008969">
    <property type="entry name" value="CarboxyPept-like_regulatory"/>
</dbReference>
<reference evidence="2 3" key="1">
    <citation type="submission" date="2019-12" db="EMBL/GenBank/DDBJ databases">
        <title>Hymenobacter sp. HMF4947 Genome sequencing and assembly.</title>
        <authorList>
            <person name="Kang H."/>
            <person name="Cha I."/>
            <person name="Kim H."/>
            <person name="Joh K."/>
        </authorList>
    </citation>
    <scope>NUCLEOTIDE SEQUENCE [LARGE SCALE GENOMIC DNA]</scope>
    <source>
        <strain evidence="2 3">HMF4947</strain>
    </source>
</reference>
<feature type="chain" id="PRO_5029747815" description="Carboxypeptidase-like regulatory domain-containing protein" evidence="1">
    <location>
        <begin position="44"/>
        <end position="174"/>
    </location>
</feature>
<protein>
    <recommendedName>
        <fullName evidence="4">Carboxypeptidase-like regulatory domain-containing protein</fullName>
    </recommendedName>
</protein>
<dbReference type="EMBL" id="WQKZ01000001">
    <property type="protein sequence ID" value="MVN75047.1"/>
    <property type="molecule type" value="Genomic_DNA"/>
</dbReference>
<dbReference type="SUPFAM" id="SSF49464">
    <property type="entry name" value="Carboxypeptidase regulatory domain-like"/>
    <property type="match status" value="1"/>
</dbReference>
<name>A0A7K1T9G3_9BACT</name>
<organism evidence="2 3">
    <name type="scientific">Hymenobacter ginkgonis</name>
    <dbReference type="NCBI Taxonomy" id="2682976"/>
    <lineage>
        <taxon>Bacteria</taxon>
        <taxon>Pseudomonadati</taxon>
        <taxon>Bacteroidota</taxon>
        <taxon>Cytophagia</taxon>
        <taxon>Cytophagales</taxon>
        <taxon>Hymenobacteraceae</taxon>
        <taxon>Hymenobacter</taxon>
    </lineage>
</organism>
<keyword evidence="3" id="KW-1185">Reference proteome</keyword>
<feature type="signal peptide" evidence="1">
    <location>
        <begin position="1"/>
        <end position="43"/>
    </location>
</feature>
<dbReference type="Pfam" id="PF13620">
    <property type="entry name" value="CarboxypepD_reg"/>
    <property type="match status" value="1"/>
</dbReference>